<keyword evidence="2" id="KW-0186">Copper</keyword>
<dbReference type="SUPFAM" id="SSF81296">
    <property type="entry name" value="E set domains"/>
    <property type="match status" value="1"/>
</dbReference>
<comment type="caution">
    <text evidence="6">The sequence shown here is derived from an EMBL/GenBank/DDBJ whole genome shotgun (WGS) entry which is preliminary data.</text>
</comment>
<evidence type="ECO:0000256" key="3">
    <source>
        <dbReference type="SAM" id="Phobius"/>
    </source>
</evidence>
<evidence type="ECO:0000313" key="7">
    <source>
        <dbReference type="Proteomes" id="UP001501581"/>
    </source>
</evidence>
<dbReference type="InterPro" id="IPR014755">
    <property type="entry name" value="Cu-Rt/internalin_Ig-like"/>
</dbReference>
<keyword evidence="1 4" id="KW-0732">Signal</keyword>
<keyword evidence="7" id="KW-1185">Reference proteome</keyword>
<keyword evidence="3" id="KW-0812">Transmembrane</keyword>
<dbReference type="Proteomes" id="UP001501581">
    <property type="component" value="Unassembled WGS sequence"/>
</dbReference>
<dbReference type="InterPro" id="IPR014756">
    <property type="entry name" value="Ig_E-set"/>
</dbReference>
<evidence type="ECO:0000313" key="6">
    <source>
        <dbReference type="EMBL" id="GAA1102948.1"/>
    </source>
</evidence>
<evidence type="ECO:0000256" key="2">
    <source>
        <dbReference type="ARBA" id="ARBA00023008"/>
    </source>
</evidence>
<organism evidence="6 7">
    <name type="scientific">Nocardioides dubius</name>
    <dbReference type="NCBI Taxonomy" id="317019"/>
    <lineage>
        <taxon>Bacteria</taxon>
        <taxon>Bacillati</taxon>
        <taxon>Actinomycetota</taxon>
        <taxon>Actinomycetes</taxon>
        <taxon>Propionibacteriales</taxon>
        <taxon>Nocardioidaceae</taxon>
        <taxon>Nocardioides</taxon>
    </lineage>
</organism>
<protein>
    <submittedName>
        <fullName evidence="6">Copper resistance protein CopC</fullName>
    </submittedName>
</protein>
<evidence type="ECO:0000259" key="5">
    <source>
        <dbReference type="Pfam" id="PF04234"/>
    </source>
</evidence>
<keyword evidence="3" id="KW-0472">Membrane</keyword>
<name>A0ABP4EFD6_9ACTN</name>
<proteinExistence type="predicted"/>
<gene>
    <name evidence="6" type="ORF">GCM10009668_22000</name>
</gene>
<dbReference type="Pfam" id="PF04234">
    <property type="entry name" value="CopC"/>
    <property type="match status" value="1"/>
</dbReference>
<evidence type="ECO:0000256" key="4">
    <source>
        <dbReference type="SAM" id="SignalP"/>
    </source>
</evidence>
<feature type="chain" id="PRO_5045120188" evidence="4">
    <location>
        <begin position="24"/>
        <end position="194"/>
    </location>
</feature>
<feature type="transmembrane region" description="Helical" evidence="3">
    <location>
        <begin position="156"/>
        <end position="177"/>
    </location>
</feature>
<dbReference type="Gene3D" id="2.60.40.1220">
    <property type="match status" value="1"/>
</dbReference>
<dbReference type="InterPro" id="IPR007348">
    <property type="entry name" value="CopC_dom"/>
</dbReference>
<reference evidence="7" key="1">
    <citation type="journal article" date="2019" name="Int. J. Syst. Evol. Microbiol.">
        <title>The Global Catalogue of Microorganisms (GCM) 10K type strain sequencing project: providing services to taxonomists for standard genome sequencing and annotation.</title>
        <authorList>
            <consortium name="The Broad Institute Genomics Platform"/>
            <consortium name="The Broad Institute Genome Sequencing Center for Infectious Disease"/>
            <person name="Wu L."/>
            <person name="Ma J."/>
        </authorList>
    </citation>
    <scope>NUCLEOTIDE SEQUENCE [LARGE SCALE GENOMIC DNA]</scope>
    <source>
        <strain evidence="7">JCM 13008</strain>
    </source>
</reference>
<dbReference type="RefSeq" id="WP_343994299.1">
    <property type="nucleotide sequence ID" value="NZ_BAAALG010000009.1"/>
</dbReference>
<dbReference type="EMBL" id="BAAALG010000009">
    <property type="protein sequence ID" value="GAA1102948.1"/>
    <property type="molecule type" value="Genomic_DNA"/>
</dbReference>
<evidence type="ECO:0000256" key="1">
    <source>
        <dbReference type="ARBA" id="ARBA00022729"/>
    </source>
</evidence>
<feature type="signal peptide" evidence="4">
    <location>
        <begin position="1"/>
        <end position="23"/>
    </location>
</feature>
<keyword evidence="3" id="KW-1133">Transmembrane helix</keyword>
<feature type="domain" description="CopC" evidence="5">
    <location>
        <begin position="24"/>
        <end position="119"/>
    </location>
</feature>
<sequence>MRKLLIGLAAPALIVAGTSTAWAHTTLLDGSPGPGDKVAPGAEVIALRFGEALDPSGKNEIALLDADDKGLPISAAKTATDASYLCARIDALEPGVHTIRYDVTSEDGHPVRGNYEFEVAEGGEQADPMACDVSTLDEPADAKSLSDQEQDDFPMWAVWLLAGVAVLAAALAAVAVVRSRREDDDEDDAPKTDA</sequence>
<accession>A0ABP4EFD6</accession>